<evidence type="ECO:0000256" key="1">
    <source>
        <dbReference type="SAM" id="MobiDB-lite"/>
    </source>
</evidence>
<gene>
    <name evidence="2" type="ORF">Tci_005184</name>
</gene>
<dbReference type="EMBL" id="BKCJ010000438">
    <property type="protein sequence ID" value="GEU33206.1"/>
    <property type="molecule type" value="Genomic_DNA"/>
</dbReference>
<protein>
    <submittedName>
        <fullName evidence="2">Uncharacterized protein</fullName>
    </submittedName>
</protein>
<comment type="caution">
    <text evidence="2">The sequence shown here is derived from an EMBL/GenBank/DDBJ whole genome shotgun (WGS) entry which is preliminary data.</text>
</comment>
<accession>A0A6L2J8J6</accession>
<dbReference type="AlphaFoldDB" id="A0A6L2J8J6"/>
<name>A0A6L2J8J6_TANCI</name>
<feature type="region of interest" description="Disordered" evidence="1">
    <location>
        <begin position="87"/>
        <end position="124"/>
    </location>
</feature>
<feature type="compositionally biased region" description="Basic residues" evidence="1">
    <location>
        <begin position="115"/>
        <end position="124"/>
    </location>
</feature>
<proteinExistence type="predicted"/>
<feature type="compositionally biased region" description="Acidic residues" evidence="1">
    <location>
        <begin position="88"/>
        <end position="106"/>
    </location>
</feature>
<sequence length="124" mass="14110">MCSKVTKAEGNDGVVVSCVAGVTEWSSLFESLNYEASTRTSRLIVAIGYLQKGKIIMVSVIPSNRMDEVPVVEPNQHEDVFVVPEPVLVDEDEDSEEDKFEEEEDPQEKMIWKSTLRKMRMSRR</sequence>
<evidence type="ECO:0000313" key="2">
    <source>
        <dbReference type="EMBL" id="GEU33206.1"/>
    </source>
</evidence>
<organism evidence="2">
    <name type="scientific">Tanacetum cinerariifolium</name>
    <name type="common">Dalmatian daisy</name>
    <name type="synonym">Chrysanthemum cinerariifolium</name>
    <dbReference type="NCBI Taxonomy" id="118510"/>
    <lineage>
        <taxon>Eukaryota</taxon>
        <taxon>Viridiplantae</taxon>
        <taxon>Streptophyta</taxon>
        <taxon>Embryophyta</taxon>
        <taxon>Tracheophyta</taxon>
        <taxon>Spermatophyta</taxon>
        <taxon>Magnoliopsida</taxon>
        <taxon>eudicotyledons</taxon>
        <taxon>Gunneridae</taxon>
        <taxon>Pentapetalae</taxon>
        <taxon>asterids</taxon>
        <taxon>campanulids</taxon>
        <taxon>Asterales</taxon>
        <taxon>Asteraceae</taxon>
        <taxon>Asteroideae</taxon>
        <taxon>Anthemideae</taxon>
        <taxon>Anthemidinae</taxon>
        <taxon>Tanacetum</taxon>
    </lineage>
</organism>
<reference evidence="2" key="1">
    <citation type="journal article" date="2019" name="Sci. Rep.">
        <title>Draft genome of Tanacetum cinerariifolium, the natural source of mosquito coil.</title>
        <authorList>
            <person name="Yamashiro T."/>
            <person name="Shiraishi A."/>
            <person name="Satake H."/>
            <person name="Nakayama K."/>
        </authorList>
    </citation>
    <scope>NUCLEOTIDE SEQUENCE</scope>
</reference>